<organism evidence="2 3">
    <name type="scientific">Galemys pyrenaicus</name>
    <name type="common">Iberian desman</name>
    <name type="synonym">Pyrenean desman</name>
    <dbReference type="NCBI Taxonomy" id="202257"/>
    <lineage>
        <taxon>Eukaryota</taxon>
        <taxon>Metazoa</taxon>
        <taxon>Chordata</taxon>
        <taxon>Craniata</taxon>
        <taxon>Vertebrata</taxon>
        <taxon>Euteleostomi</taxon>
        <taxon>Mammalia</taxon>
        <taxon>Eutheria</taxon>
        <taxon>Laurasiatheria</taxon>
        <taxon>Eulipotyphla</taxon>
        <taxon>Talpidae</taxon>
        <taxon>Galemys</taxon>
    </lineage>
</organism>
<dbReference type="Proteomes" id="UP000700334">
    <property type="component" value="Unassembled WGS sequence"/>
</dbReference>
<dbReference type="OrthoDB" id="9681738at2759"/>
<reference evidence="2" key="1">
    <citation type="journal article" date="2021" name="Evol. Appl.">
        <title>The genome of the Pyrenean desman and the effects of bottlenecks and inbreeding on the genomic landscape of an endangered species.</title>
        <authorList>
            <person name="Escoda L."/>
            <person name="Castresana J."/>
        </authorList>
    </citation>
    <scope>NUCLEOTIDE SEQUENCE</scope>
    <source>
        <strain evidence="2">IBE-C5619</strain>
    </source>
</reference>
<name>A0A8J6AN82_GALPY</name>
<dbReference type="PANTHER" id="PTHR16445">
    <property type="entry name" value="SIMILAR TO HYPOTHETICAL PROTEIN FLJ20010"/>
    <property type="match status" value="1"/>
</dbReference>
<feature type="region of interest" description="Disordered" evidence="1">
    <location>
        <begin position="46"/>
        <end position="80"/>
    </location>
</feature>
<keyword evidence="3" id="KW-1185">Reference proteome</keyword>
<accession>A0A8J6AN82</accession>
<dbReference type="PANTHER" id="PTHR16445:SF0">
    <property type="entry name" value="GENE 5617-RELATED"/>
    <property type="match status" value="1"/>
</dbReference>
<protein>
    <submittedName>
        <fullName evidence="2">Uncharacterized protein</fullName>
    </submittedName>
</protein>
<dbReference type="Pfam" id="PF15747">
    <property type="entry name" value="DUF4687"/>
    <property type="match status" value="1"/>
</dbReference>
<comment type="caution">
    <text evidence="2">The sequence shown here is derived from an EMBL/GenBank/DDBJ whole genome shotgun (WGS) entry which is preliminary data.</text>
</comment>
<evidence type="ECO:0000313" key="2">
    <source>
        <dbReference type="EMBL" id="KAG8524576.1"/>
    </source>
</evidence>
<dbReference type="AlphaFoldDB" id="A0A8J6AN82"/>
<dbReference type="InterPro" id="IPR031487">
    <property type="entry name" value="DUF4687"/>
</dbReference>
<sequence length="131" mass="14477">MALNYVSLSAGDQRNWWAYRYANGDLSPSASALAMVSGDSCLVARPEALTPGPTPWQAARPTVRTESRWATGGGRSPTRVIKGRELDGRRRGRQSRFSPYPTPGIKLDLLRTVLQQRLRASQVWPPTRISA</sequence>
<evidence type="ECO:0000256" key="1">
    <source>
        <dbReference type="SAM" id="MobiDB-lite"/>
    </source>
</evidence>
<evidence type="ECO:0000313" key="3">
    <source>
        <dbReference type="Proteomes" id="UP000700334"/>
    </source>
</evidence>
<gene>
    <name evidence="2" type="ORF">J0S82_000047</name>
</gene>
<proteinExistence type="predicted"/>
<dbReference type="EMBL" id="JAGFMF010011382">
    <property type="protein sequence ID" value="KAG8524576.1"/>
    <property type="molecule type" value="Genomic_DNA"/>
</dbReference>